<dbReference type="AlphaFoldDB" id="A0A9X1XZ74"/>
<protein>
    <submittedName>
        <fullName evidence="1">Uncharacterized protein</fullName>
    </submittedName>
</protein>
<dbReference type="InterPro" id="IPR043519">
    <property type="entry name" value="NT_sf"/>
</dbReference>
<dbReference type="Gene3D" id="3.30.460.40">
    <property type="match status" value="1"/>
</dbReference>
<dbReference type="SUPFAM" id="SSF81301">
    <property type="entry name" value="Nucleotidyltransferase"/>
    <property type="match status" value="1"/>
</dbReference>
<evidence type="ECO:0000313" key="1">
    <source>
        <dbReference type="EMBL" id="MCK8486323.1"/>
    </source>
</evidence>
<comment type="caution">
    <text evidence="1">The sequence shown here is derived from an EMBL/GenBank/DDBJ whole genome shotgun (WGS) entry which is preliminary data.</text>
</comment>
<reference evidence="1" key="1">
    <citation type="submission" date="2022-04" db="EMBL/GenBank/DDBJ databases">
        <authorList>
            <person name="Seo M.-J."/>
        </authorList>
    </citation>
    <scope>NUCLEOTIDE SEQUENCE</scope>
    <source>
        <strain evidence="1">MBLB2552</strain>
    </source>
</reference>
<dbReference type="EMBL" id="JALPRK010000002">
    <property type="protein sequence ID" value="MCK8486323.1"/>
    <property type="molecule type" value="Genomic_DNA"/>
</dbReference>
<organism evidence="1 2">
    <name type="scientific">Paenibacillus mellifer</name>
    <dbReference type="NCBI Taxonomy" id="2937794"/>
    <lineage>
        <taxon>Bacteria</taxon>
        <taxon>Bacillati</taxon>
        <taxon>Bacillota</taxon>
        <taxon>Bacilli</taxon>
        <taxon>Bacillales</taxon>
        <taxon>Paenibacillaceae</taxon>
        <taxon>Paenibacillus</taxon>
    </lineage>
</organism>
<sequence>MQQQESKAYAALTEALCKLAASCEEVDGAWLLGGSCGLWLQGVTLAAAPRDIDIYADLATAGQLHEKLQRFATDEPRHDRSGLYTSHLSHYRIEESTVELVGGFEVHTSGAYYRTEVGVLLARAAQRVTIRDTTFAVMPLAHELVFNLLRERPDRYLPIAGRIRQAPGRHLALLDELLTRNEWSADLIGRMAELLDQPLLSRPWREYRGGEA</sequence>
<keyword evidence="2" id="KW-1185">Reference proteome</keyword>
<dbReference type="Proteomes" id="UP001139534">
    <property type="component" value="Unassembled WGS sequence"/>
</dbReference>
<dbReference type="RefSeq" id="WP_248550537.1">
    <property type="nucleotide sequence ID" value="NZ_JALPRK010000002.1"/>
</dbReference>
<evidence type="ECO:0000313" key="2">
    <source>
        <dbReference type="Proteomes" id="UP001139534"/>
    </source>
</evidence>
<accession>A0A9X1XZ74</accession>
<proteinExistence type="predicted"/>
<name>A0A9X1XZ74_9BACL</name>
<gene>
    <name evidence="1" type="ORF">M0651_03950</name>
</gene>